<dbReference type="EC" id="1.14.13.84" evidence="1"/>
<dbReference type="KEGG" id="pbs:Plabr_0336"/>
<reference evidence="2" key="1">
    <citation type="submission" date="2011-02" db="EMBL/GenBank/DDBJ databases">
        <title>The complete genome of Planctomyces brasiliensis DSM 5305.</title>
        <authorList>
            <person name="Lucas S."/>
            <person name="Copeland A."/>
            <person name="Lapidus A."/>
            <person name="Bruce D."/>
            <person name="Goodwin L."/>
            <person name="Pitluck S."/>
            <person name="Kyrpides N."/>
            <person name="Mavromatis K."/>
            <person name="Pagani I."/>
            <person name="Ivanova N."/>
            <person name="Ovchinnikova G."/>
            <person name="Lu M."/>
            <person name="Detter J.C."/>
            <person name="Han C."/>
            <person name="Land M."/>
            <person name="Hauser L."/>
            <person name="Markowitz V."/>
            <person name="Cheng J.-F."/>
            <person name="Hugenholtz P."/>
            <person name="Woyke T."/>
            <person name="Wu D."/>
            <person name="Tindall B."/>
            <person name="Pomrenke H.G."/>
            <person name="Brambilla E."/>
            <person name="Klenk H.-P."/>
            <person name="Eisen J.A."/>
        </authorList>
    </citation>
    <scope>NUCLEOTIDE SEQUENCE [LARGE SCALE GENOMIC DNA]</scope>
    <source>
        <strain evidence="2">ATCC 49424 / DSM 5305 / JCM 21570 / NBRC 103401 / IFAM 1448</strain>
    </source>
</reference>
<dbReference type="SUPFAM" id="SSF51905">
    <property type="entry name" value="FAD/NAD(P)-binding domain"/>
    <property type="match status" value="2"/>
</dbReference>
<keyword evidence="1" id="KW-0503">Monooxygenase</keyword>
<dbReference type="GO" id="GO:0033767">
    <property type="term" value="F:4-hydroxyacetophenone monooxygenase activity"/>
    <property type="evidence" value="ECO:0007669"/>
    <property type="project" value="UniProtKB-EC"/>
</dbReference>
<dbReference type="eggNOG" id="COG2072">
    <property type="taxonomic scope" value="Bacteria"/>
</dbReference>
<dbReference type="STRING" id="756272.Plabr_0336"/>
<dbReference type="Proteomes" id="UP000006860">
    <property type="component" value="Chromosome"/>
</dbReference>
<organism evidence="1 2">
    <name type="scientific">Rubinisphaera brasiliensis (strain ATCC 49424 / DSM 5305 / JCM 21570 / IAM 15109 / NBRC 103401 / IFAM 1448)</name>
    <name type="common">Planctomyces brasiliensis</name>
    <dbReference type="NCBI Taxonomy" id="756272"/>
    <lineage>
        <taxon>Bacteria</taxon>
        <taxon>Pseudomonadati</taxon>
        <taxon>Planctomycetota</taxon>
        <taxon>Planctomycetia</taxon>
        <taxon>Planctomycetales</taxon>
        <taxon>Planctomycetaceae</taxon>
        <taxon>Rubinisphaera</taxon>
    </lineage>
</organism>
<dbReference type="InterPro" id="IPR051209">
    <property type="entry name" value="FAD-bind_Monooxygenase_sf"/>
</dbReference>
<gene>
    <name evidence="1" type="ordered locus">Plabr_0336</name>
</gene>
<dbReference type="OrthoDB" id="9778740at2"/>
<dbReference type="PRINTS" id="PR00469">
    <property type="entry name" value="PNDRDTASEII"/>
</dbReference>
<dbReference type="HOGENOM" id="CLU_006937_7_1_0"/>
<keyword evidence="1" id="KW-0560">Oxidoreductase</keyword>
<sequence>MDIVIIGAGLSGLCMGIQLKRAGINSFTILEKSQDVGGVWLDNTYPGCGCDVPAMLYSYSFALKPDWTYKYARQPELLEYFRSCADRFQIRPHIQFGVTVDTADFDEATGKWTITLANGETRQADVVISGVGQLSRPKMPNLPGLDSFRGESFHTARWSKDFNWRGKKIAIVGNGASAIQVVPAIAAETKHLYVLQRSSNYIAPRNDYEYSPWAKAAFRWIPGAAKKHREQLFQAQEDLFQYYERGSQKNWEFRTWLVMQMRERLDKKLWRKVVPKYPAGCKRVLLSDDYLQTLCRENVSVLTDGAEAITETGIASGGKTYDVDTIVFATGFESTQFLTPMKIHGRDGQSLNERWKERSQAYLGLLVPQFPNFFLLYGPNTNLGHNSVIYMVECQTEWILKCLREMRQREASTIEVSEQAASEFDEQLQANLDKLVWKEDCGNWYTNEAGHIVNNWSGRAAEYREATREFHPEHLEWNRSASTAAVS</sequence>
<keyword evidence="2" id="KW-1185">Reference proteome</keyword>
<dbReference type="InterPro" id="IPR036188">
    <property type="entry name" value="FAD/NAD-bd_sf"/>
</dbReference>
<dbReference type="EMBL" id="CP002546">
    <property type="protein sequence ID" value="ADY57965.1"/>
    <property type="molecule type" value="Genomic_DNA"/>
</dbReference>
<protein>
    <submittedName>
        <fullName evidence="1">4-hydroxyacetophenone monooxygenase</fullName>
        <ecNumber evidence="1">1.14.13.84</ecNumber>
    </submittedName>
</protein>
<proteinExistence type="predicted"/>
<dbReference type="Pfam" id="PF13738">
    <property type="entry name" value="Pyr_redox_3"/>
    <property type="match status" value="1"/>
</dbReference>
<dbReference type="RefSeq" id="WP_013626709.1">
    <property type="nucleotide sequence ID" value="NC_015174.1"/>
</dbReference>
<dbReference type="AlphaFoldDB" id="F0SQJ0"/>
<dbReference type="PANTHER" id="PTHR42877:SF4">
    <property type="entry name" value="FAD_NAD(P)-BINDING DOMAIN-CONTAINING PROTEIN-RELATED"/>
    <property type="match status" value="1"/>
</dbReference>
<dbReference type="Gene3D" id="3.50.50.60">
    <property type="entry name" value="FAD/NAD(P)-binding domain"/>
    <property type="match status" value="2"/>
</dbReference>
<name>F0SQJ0_RUBBR</name>
<accession>F0SQJ0</accession>
<dbReference type="PANTHER" id="PTHR42877">
    <property type="entry name" value="L-ORNITHINE N(5)-MONOOXYGENASE-RELATED"/>
    <property type="match status" value="1"/>
</dbReference>
<evidence type="ECO:0000313" key="1">
    <source>
        <dbReference type="EMBL" id="ADY57965.1"/>
    </source>
</evidence>
<evidence type="ECO:0000313" key="2">
    <source>
        <dbReference type="Proteomes" id="UP000006860"/>
    </source>
</evidence>